<organism evidence="1 2">
    <name type="scientific">Peronosclerospora sorghi</name>
    <dbReference type="NCBI Taxonomy" id="230839"/>
    <lineage>
        <taxon>Eukaryota</taxon>
        <taxon>Sar</taxon>
        <taxon>Stramenopiles</taxon>
        <taxon>Oomycota</taxon>
        <taxon>Peronosporomycetes</taxon>
        <taxon>Peronosporales</taxon>
        <taxon>Peronosporaceae</taxon>
        <taxon>Peronosclerospora</taxon>
    </lineage>
</organism>
<dbReference type="Proteomes" id="UP001163321">
    <property type="component" value="Chromosome 13"/>
</dbReference>
<evidence type="ECO:0000313" key="2">
    <source>
        <dbReference type="Proteomes" id="UP001163321"/>
    </source>
</evidence>
<name>A0ACC0WEQ5_9STRA</name>
<dbReference type="EMBL" id="CM047592">
    <property type="protein sequence ID" value="KAI9917242.1"/>
    <property type="molecule type" value="Genomic_DNA"/>
</dbReference>
<keyword evidence="2" id="KW-1185">Reference proteome</keyword>
<protein>
    <submittedName>
        <fullName evidence="1">Uncharacterized protein</fullName>
    </submittedName>
</protein>
<sequence length="62" mass="7411">MEYHNYIVSFKFCSQFLSNLKWSLRRLWSGNSSRYDSLQVLLSPIGKTFFLMVSMYDSAIRF</sequence>
<gene>
    <name evidence="1" type="ORF">PsorP6_013384</name>
</gene>
<evidence type="ECO:0000313" key="1">
    <source>
        <dbReference type="EMBL" id="KAI9917242.1"/>
    </source>
</evidence>
<accession>A0ACC0WEQ5</accession>
<comment type="caution">
    <text evidence="1">The sequence shown here is derived from an EMBL/GenBank/DDBJ whole genome shotgun (WGS) entry which is preliminary data.</text>
</comment>
<reference evidence="1 2" key="1">
    <citation type="journal article" date="2022" name="bioRxiv">
        <title>The genome of the oomycete Peronosclerospora sorghi, a cosmopolitan pathogen of maize and sorghum, is inflated with dispersed pseudogenes.</title>
        <authorList>
            <person name="Fletcher K."/>
            <person name="Martin F."/>
            <person name="Isakeit T."/>
            <person name="Cavanaugh K."/>
            <person name="Magill C."/>
            <person name="Michelmore R."/>
        </authorList>
    </citation>
    <scope>NUCLEOTIDE SEQUENCE [LARGE SCALE GENOMIC DNA]</scope>
    <source>
        <strain evidence="1">P6</strain>
    </source>
</reference>
<proteinExistence type="predicted"/>